<evidence type="ECO:0000256" key="1">
    <source>
        <dbReference type="SAM" id="SignalP"/>
    </source>
</evidence>
<sequence length="172" mass="19149">MKTKMTLLTASVLLLGSTSSLASAPDGWVGYFKGECELISPARGSFYTFPMALEVADVDQQNADWIITYGEGKSQQVRSYTLKTIDASLGHYAVDENNGIVIDQYLVGNEFMSLFEIASSKIQSTYSLDSNGTLDVSMETFTFDPVRQKEVGQYTVANYALKVKQKCRLYKW</sequence>
<protein>
    <submittedName>
        <fullName evidence="2">Uncharacterized protein</fullName>
    </submittedName>
</protein>
<gene>
    <name evidence="2" type="ORF">HG263_01650</name>
</gene>
<proteinExistence type="predicted"/>
<dbReference type="RefSeq" id="WP_171624346.1">
    <property type="nucleotide sequence ID" value="NZ_JABBPG010000001.1"/>
</dbReference>
<evidence type="ECO:0000313" key="3">
    <source>
        <dbReference type="Proteomes" id="UP000586305"/>
    </source>
</evidence>
<name>A0A849VBT5_9GAMM</name>
<comment type="caution">
    <text evidence="2">The sequence shown here is derived from an EMBL/GenBank/DDBJ whole genome shotgun (WGS) entry which is preliminary data.</text>
</comment>
<dbReference type="EMBL" id="JABBPG010000001">
    <property type="protein sequence ID" value="NOU49257.1"/>
    <property type="molecule type" value="Genomic_DNA"/>
</dbReference>
<accession>A0A849VBT5</accession>
<keyword evidence="3" id="KW-1185">Reference proteome</keyword>
<organism evidence="2 3">
    <name type="scientific">Pseudoalteromonas caenipelagi</name>
    <dbReference type="NCBI Taxonomy" id="2726988"/>
    <lineage>
        <taxon>Bacteria</taxon>
        <taxon>Pseudomonadati</taxon>
        <taxon>Pseudomonadota</taxon>
        <taxon>Gammaproteobacteria</taxon>
        <taxon>Alteromonadales</taxon>
        <taxon>Pseudoalteromonadaceae</taxon>
        <taxon>Pseudoalteromonas</taxon>
    </lineage>
</organism>
<feature type="signal peptide" evidence="1">
    <location>
        <begin position="1"/>
        <end position="22"/>
    </location>
</feature>
<dbReference type="Proteomes" id="UP000586305">
    <property type="component" value="Unassembled WGS sequence"/>
</dbReference>
<keyword evidence="1" id="KW-0732">Signal</keyword>
<reference evidence="2 3" key="1">
    <citation type="submission" date="2020-04" db="EMBL/GenBank/DDBJ databases">
        <title>Pseudoalteromonas caenipelagi sp. nov., isolated from a tidal flat.</title>
        <authorList>
            <person name="Park S."/>
            <person name="Yoon J.-H."/>
        </authorList>
    </citation>
    <scope>NUCLEOTIDE SEQUENCE [LARGE SCALE GENOMIC DNA]</scope>
    <source>
        <strain evidence="2 3">JBTF-M23</strain>
    </source>
</reference>
<feature type="chain" id="PRO_5032316353" evidence="1">
    <location>
        <begin position="23"/>
        <end position="172"/>
    </location>
</feature>
<evidence type="ECO:0000313" key="2">
    <source>
        <dbReference type="EMBL" id="NOU49257.1"/>
    </source>
</evidence>
<dbReference type="AlphaFoldDB" id="A0A849VBT5"/>